<name>R7Q7V0_CHOCR</name>
<sequence>MNCAVRLLVSETKRPHPSQGLVHRGAFFAEAAKMSKAKMSKAADEKSEQVNQALMKLRFQNYNPRTEKLKKFREEGSDPRELLREITEAQAELLKSTNRKFGDPSLDLDNLIPRKGSWDMERALQPKLERLEKRTEKAILEIVKRKLGSELNREETLRRADISSDED</sequence>
<dbReference type="OrthoDB" id="10261348at2759"/>
<dbReference type="PANTHER" id="PTHR31551:SF1">
    <property type="entry name" value="COILED-COIL DOMAIN-CONTAINING PROTEIN 12"/>
    <property type="match status" value="1"/>
</dbReference>
<dbReference type="GeneID" id="17321049"/>
<protein>
    <submittedName>
        <fullName evidence="1">Uncharacterized protein</fullName>
    </submittedName>
</protein>
<dbReference type="Proteomes" id="UP000012073">
    <property type="component" value="Unassembled WGS sequence"/>
</dbReference>
<proteinExistence type="predicted"/>
<evidence type="ECO:0000313" key="2">
    <source>
        <dbReference type="Proteomes" id="UP000012073"/>
    </source>
</evidence>
<dbReference type="KEGG" id="ccp:CHC_T00002330001"/>
<gene>
    <name evidence="1" type="ORF">CHC_T00002330001</name>
</gene>
<reference evidence="2" key="1">
    <citation type="journal article" date="2013" name="Proc. Natl. Acad. Sci. U.S.A.">
        <title>Genome structure and metabolic features in the red seaweed Chondrus crispus shed light on evolution of the Archaeplastida.</title>
        <authorList>
            <person name="Collen J."/>
            <person name="Porcel B."/>
            <person name="Carre W."/>
            <person name="Ball S.G."/>
            <person name="Chaparro C."/>
            <person name="Tonon T."/>
            <person name="Barbeyron T."/>
            <person name="Michel G."/>
            <person name="Noel B."/>
            <person name="Valentin K."/>
            <person name="Elias M."/>
            <person name="Artiguenave F."/>
            <person name="Arun A."/>
            <person name="Aury J.M."/>
            <person name="Barbosa-Neto J.F."/>
            <person name="Bothwell J.H."/>
            <person name="Bouget F.Y."/>
            <person name="Brillet L."/>
            <person name="Cabello-Hurtado F."/>
            <person name="Capella-Gutierrez S."/>
            <person name="Charrier B."/>
            <person name="Cladiere L."/>
            <person name="Cock J.M."/>
            <person name="Coelho S.M."/>
            <person name="Colleoni C."/>
            <person name="Czjzek M."/>
            <person name="Da Silva C."/>
            <person name="Delage L."/>
            <person name="Denoeud F."/>
            <person name="Deschamps P."/>
            <person name="Dittami S.M."/>
            <person name="Gabaldon T."/>
            <person name="Gachon C.M."/>
            <person name="Groisillier A."/>
            <person name="Herve C."/>
            <person name="Jabbari K."/>
            <person name="Katinka M."/>
            <person name="Kloareg B."/>
            <person name="Kowalczyk N."/>
            <person name="Labadie K."/>
            <person name="Leblanc C."/>
            <person name="Lopez P.J."/>
            <person name="McLachlan D.H."/>
            <person name="Meslet-Cladiere L."/>
            <person name="Moustafa A."/>
            <person name="Nehr Z."/>
            <person name="Nyvall Collen P."/>
            <person name="Panaud O."/>
            <person name="Partensky F."/>
            <person name="Poulain J."/>
            <person name="Rensing S.A."/>
            <person name="Rousvoal S."/>
            <person name="Samson G."/>
            <person name="Symeonidi A."/>
            <person name="Weissenbach J."/>
            <person name="Zambounis A."/>
            <person name="Wincker P."/>
            <person name="Boyen C."/>
        </authorList>
    </citation>
    <scope>NUCLEOTIDE SEQUENCE [LARGE SCALE GENOMIC DNA]</scope>
    <source>
        <strain evidence="2">cv. Stackhouse</strain>
    </source>
</reference>
<keyword evidence="2" id="KW-1185">Reference proteome</keyword>
<organism evidence="1 2">
    <name type="scientific">Chondrus crispus</name>
    <name type="common">Carrageen Irish moss</name>
    <name type="synonym">Polymorpha crispa</name>
    <dbReference type="NCBI Taxonomy" id="2769"/>
    <lineage>
        <taxon>Eukaryota</taxon>
        <taxon>Rhodophyta</taxon>
        <taxon>Florideophyceae</taxon>
        <taxon>Rhodymeniophycidae</taxon>
        <taxon>Gigartinales</taxon>
        <taxon>Gigartinaceae</taxon>
        <taxon>Chondrus</taxon>
    </lineage>
</organism>
<dbReference type="Gramene" id="CDF33530">
    <property type="protein sequence ID" value="CDF33530"/>
    <property type="gene ID" value="CHC_T00002330001"/>
</dbReference>
<dbReference type="AlphaFoldDB" id="R7Q7V0"/>
<dbReference type="InterPro" id="IPR013169">
    <property type="entry name" value="mRNA_splic_Cwf18-like"/>
</dbReference>
<evidence type="ECO:0000313" key="1">
    <source>
        <dbReference type="EMBL" id="CDF33530.1"/>
    </source>
</evidence>
<dbReference type="PhylomeDB" id="R7Q7V0"/>
<dbReference type="GO" id="GO:0005684">
    <property type="term" value="C:U2-type spliceosomal complex"/>
    <property type="evidence" value="ECO:0007669"/>
    <property type="project" value="TreeGrafter"/>
</dbReference>
<dbReference type="PANTHER" id="PTHR31551">
    <property type="entry name" value="PRE-MRNA-SPLICING FACTOR CWF18"/>
    <property type="match status" value="1"/>
</dbReference>
<accession>R7Q7V0</accession>
<dbReference type="EMBL" id="HG001649">
    <property type="protein sequence ID" value="CDF33530.1"/>
    <property type="molecule type" value="Genomic_DNA"/>
</dbReference>
<dbReference type="GO" id="GO:0071014">
    <property type="term" value="C:post-mRNA release spliceosomal complex"/>
    <property type="evidence" value="ECO:0007669"/>
    <property type="project" value="TreeGrafter"/>
</dbReference>
<dbReference type="RefSeq" id="XP_005713333.1">
    <property type="nucleotide sequence ID" value="XM_005713276.1"/>
</dbReference>
<dbReference type="Pfam" id="PF08315">
    <property type="entry name" value="cwf18"/>
    <property type="match status" value="1"/>
</dbReference>
<dbReference type="STRING" id="2769.R7Q7V0"/>